<name>A0A0E9P8R7_ANGAN</name>
<dbReference type="EMBL" id="GBXM01107890">
    <property type="protein sequence ID" value="JAH00687.1"/>
    <property type="molecule type" value="Transcribed_RNA"/>
</dbReference>
<proteinExistence type="predicted"/>
<reference evidence="1" key="1">
    <citation type="submission" date="2014-11" db="EMBL/GenBank/DDBJ databases">
        <authorList>
            <person name="Amaro Gonzalez C."/>
        </authorList>
    </citation>
    <scope>NUCLEOTIDE SEQUENCE</scope>
</reference>
<dbReference type="AlphaFoldDB" id="A0A0E9P8R7"/>
<reference evidence="1" key="2">
    <citation type="journal article" date="2015" name="Fish Shellfish Immunol.">
        <title>Early steps in the European eel (Anguilla anguilla)-Vibrio vulnificus interaction in the gills: Role of the RtxA13 toxin.</title>
        <authorList>
            <person name="Callol A."/>
            <person name="Pajuelo D."/>
            <person name="Ebbesson L."/>
            <person name="Teles M."/>
            <person name="MacKenzie S."/>
            <person name="Amaro C."/>
        </authorList>
    </citation>
    <scope>NUCLEOTIDE SEQUENCE</scope>
</reference>
<protein>
    <submittedName>
        <fullName evidence="1">Uncharacterized protein</fullName>
    </submittedName>
</protein>
<sequence length="41" mass="4627">MALFSVWEGVGMATEPVVWDQIPDAKKPRYSKAKTQGSFRN</sequence>
<evidence type="ECO:0000313" key="1">
    <source>
        <dbReference type="EMBL" id="JAH00687.1"/>
    </source>
</evidence>
<accession>A0A0E9P8R7</accession>
<organism evidence="1">
    <name type="scientific">Anguilla anguilla</name>
    <name type="common">European freshwater eel</name>
    <name type="synonym">Muraena anguilla</name>
    <dbReference type="NCBI Taxonomy" id="7936"/>
    <lineage>
        <taxon>Eukaryota</taxon>
        <taxon>Metazoa</taxon>
        <taxon>Chordata</taxon>
        <taxon>Craniata</taxon>
        <taxon>Vertebrata</taxon>
        <taxon>Euteleostomi</taxon>
        <taxon>Actinopterygii</taxon>
        <taxon>Neopterygii</taxon>
        <taxon>Teleostei</taxon>
        <taxon>Anguilliformes</taxon>
        <taxon>Anguillidae</taxon>
        <taxon>Anguilla</taxon>
    </lineage>
</organism>